<dbReference type="Proteomes" id="UP000295718">
    <property type="component" value="Unassembled WGS sequence"/>
</dbReference>
<keyword evidence="2" id="KW-0238">DNA-binding</keyword>
<evidence type="ECO:0000256" key="2">
    <source>
        <dbReference type="ARBA" id="ARBA00023125"/>
    </source>
</evidence>
<dbReference type="CDD" id="cd01392">
    <property type="entry name" value="HTH_LacI"/>
    <property type="match status" value="1"/>
</dbReference>
<gene>
    <name evidence="5" type="ORF">EDD76_108114</name>
</gene>
<dbReference type="InterPro" id="IPR000843">
    <property type="entry name" value="HTH_LacI"/>
</dbReference>
<dbReference type="SMART" id="SM00354">
    <property type="entry name" value="HTH_LACI"/>
    <property type="match status" value="1"/>
</dbReference>
<keyword evidence="6" id="KW-1185">Reference proteome</keyword>
<dbReference type="Gene3D" id="3.40.50.2300">
    <property type="match status" value="2"/>
</dbReference>
<dbReference type="RefSeq" id="WP_031390774.1">
    <property type="nucleotide sequence ID" value="NZ_JPNB01000001.1"/>
</dbReference>
<dbReference type="PANTHER" id="PTHR30146:SF109">
    <property type="entry name" value="HTH-TYPE TRANSCRIPTIONAL REGULATOR GALS"/>
    <property type="match status" value="1"/>
</dbReference>
<evidence type="ECO:0000313" key="5">
    <source>
        <dbReference type="EMBL" id="TCL57579.1"/>
    </source>
</evidence>
<dbReference type="OrthoDB" id="9784962at2"/>
<evidence type="ECO:0000313" key="6">
    <source>
        <dbReference type="Proteomes" id="UP000295718"/>
    </source>
</evidence>
<name>A0A4R1QUC9_9FIRM</name>
<proteinExistence type="predicted"/>
<dbReference type="Gene3D" id="1.10.260.40">
    <property type="entry name" value="lambda repressor-like DNA-binding domains"/>
    <property type="match status" value="1"/>
</dbReference>
<dbReference type="SUPFAM" id="SSF47413">
    <property type="entry name" value="lambda repressor-like DNA-binding domains"/>
    <property type="match status" value="1"/>
</dbReference>
<dbReference type="Pfam" id="PF13377">
    <property type="entry name" value="Peripla_BP_3"/>
    <property type="match status" value="1"/>
</dbReference>
<sequence length="327" mass="37059">MVGIKDIAREAGTSVSTISNVLNGKKNVSEATRERVLNICRELSYYPSVTGRALKVGNNNTIMFNFSDFDRSFYLKIMKGISDYVNDNDFDLIICTNKSGEKYMRNNLSRGCIILDKMMKDNVLLSVANPNYPIVVLDRMLDHRCIKSVVVNNYDPMKEMVHGLVQRGYRKFGFLGGPEYTTDNKERYEAFKDALEEDKIPFRQKFYFKGDYKEKSGYSAAKIMVSTQMMPEILVCANDNMAIGAIKAFNSYGLNVPADIAITGFDDCDLAGAMGLTTISIPNYERGFMAARYLIENIRGEMNTEPFMIPAKIKWRSSVLEFKSKKI</sequence>
<dbReference type="PANTHER" id="PTHR30146">
    <property type="entry name" value="LACI-RELATED TRANSCRIPTIONAL REPRESSOR"/>
    <property type="match status" value="1"/>
</dbReference>
<dbReference type="SUPFAM" id="SSF53822">
    <property type="entry name" value="Periplasmic binding protein-like I"/>
    <property type="match status" value="1"/>
</dbReference>
<dbReference type="EMBL" id="SLUO01000008">
    <property type="protein sequence ID" value="TCL57579.1"/>
    <property type="molecule type" value="Genomic_DNA"/>
</dbReference>
<dbReference type="GO" id="GO:0003700">
    <property type="term" value="F:DNA-binding transcription factor activity"/>
    <property type="evidence" value="ECO:0007669"/>
    <property type="project" value="TreeGrafter"/>
</dbReference>
<dbReference type="GO" id="GO:0000976">
    <property type="term" value="F:transcription cis-regulatory region binding"/>
    <property type="evidence" value="ECO:0007669"/>
    <property type="project" value="TreeGrafter"/>
</dbReference>
<dbReference type="CDD" id="cd06267">
    <property type="entry name" value="PBP1_LacI_sugar_binding-like"/>
    <property type="match status" value="1"/>
</dbReference>
<dbReference type="InterPro" id="IPR046335">
    <property type="entry name" value="LacI/GalR-like_sensor"/>
</dbReference>
<accession>A0A4R1QUC9</accession>
<dbReference type="AlphaFoldDB" id="A0A4R1QUC9"/>
<dbReference type="PROSITE" id="PS50932">
    <property type="entry name" value="HTH_LACI_2"/>
    <property type="match status" value="1"/>
</dbReference>
<evidence type="ECO:0000256" key="3">
    <source>
        <dbReference type="ARBA" id="ARBA00023163"/>
    </source>
</evidence>
<feature type="domain" description="HTH lacI-type" evidence="4">
    <location>
        <begin position="2"/>
        <end position="56"/>
    </location>
</feature>
<organism evidence="5 6">
    <name type="scientific">Kineothrix alysoides</name>
    <dbReference type="NCBI Taxonomy" id="1469948"/>
    <lineage>
        <taxon>Bacteria</taxon>
        <taxon>Bacillati</taxon>
        <taxon>Bacillota</taxon>
        <taxon>Clostridia</taxon>
        <taxon>Lachnospirales</taxon>
        <taxon>Lachnospiraceae</taxon>
        <taxon>Kineothrix</taxon>
    </lineage>
</organism>
<evidence type="ECO:0000259" key="4">
    <source>
        <dbReference type="PROSITE" id="PS50932"/>
    </source>
</evidence>
<evidence type="ECO:0000256" key="1">
    <source>
        <dbReference type="ARBA" id="ARBA00023015"/>
    </source>
</evidence>
<dbReference type="InterPro" id="IPR028082">
    <property type="entry name" value="Peripla_BP_I"/>
</dbReference>
<reference evidence="5 6" key="1">
    <citation type="submission" date="2019-03" db="EMBL/GenBank/DDBJ databases">
        <title>Genomic Encyclopedia of Type Strains, Phase IV (KMG-IV): sequencing the most valuable type-strain genomes for metagenomic binning, comparative biology and taxonomic classification.</title>
        <authorList>
            <person name="Goeker M."/>
        </authorList>
    </citation>
    <scope>NUCLEOTIDE SEQUENCE [LARGE SCALE GENOMIC DNA]</scope>
    <source>
        <strain evidence="5 6">DSM 100556</strain>
    </source>
</reference>
<protein>
    <submittedName>
        <fullName evidence="5">LacI family transcriptional regulator</fullName>
    </submittedName>
</protein>
<dbReference type="InterPro" id="IPR010982">
    <property type="entry name" value="Lambda_DNA-bd_dom_sf"/>
</dbReference>
<keyword evidence="3" id="KW-0804">Transcription</keyword>
<dbReference type="STRING" id="1469948.GCA_000732725_02082"/>
<keyword evidence="1" id="KW-0805">Transcription regulation</keyword>
<comment type="caution">
    <text evidence="5">The sequence shown here is derived from an EMBL/GenBank/DDBJ whole genome shotgun (WGS) entry which is preliminary data.</text>
</comment>
<dbReference type="Pfam" id="PF00356">
    <property type="entry name" value="LacI"/>
    <property type="match status" value="1"/>
</dbReference>